<evidence type="ECO:0000313" key="1">
    <source>
        <dbReference type="EMBL" id="AXC16262.1"/>
    </source>
</evidence>
<reference evidence="1 2" key="1">
    <citation type="journal article" date="2018" name="Front. Microbiol.">
        <title>Hydrolytic Capabilities as a Key to Environmental Success: Chitinolytic and Cellulolytic Acidobacteria From Acidic Sub-arctic Soils and Boreal Peatlands.</title>
        <authorList>
            <person name="Belova S.E."/>
            <person name="Ravin N.V."/>
            <person name="Pankratov T.A."/>
            <person name="Rakitin A.L."/>
            <person name="Ivanova A.A."/>
            <person name="Beletsky A.V."/>
            <person name="Mardanov A.V."/>
            <person name="Sinninghe Damste J.S."/>
            <person name="Dedysh S.N."/>
        </authorList>
    </citation>
    <scope>NUCLEOTIDE SEQUENCE [LARGE SCALE GENOMIC DNA]</scope>
    <source>
        <strain evidence="1 2">SBC82</strain>
        <plasmid evidence="2">pacpol4</plasmid>
    </source>
</reference>
<dbReference type="KEGG" id="abas:ACPOL_7068"/>
<keyword evidence="1" id="KW-0614">Plasmid</keyword>
<dbReference type="Proteomes" id="UP000253606">
    <property type="component" value="Plasmid pACPOL4"/>
</dbReference>
<geneLocation type="plasmid" evidence="2">
    <name>pacpol4</name>
</geneLocation>
<organism evidence="1 2">
    <name type="scientific">Acidisarcina polymorpha</name>
    <dbReference type="NCBI Taxonomy" id="2211140"/>
    <lineage>
        <taxon>Bacteria</taxon>
        <taxon>Pseudomonadati</taxon>
        <taxon>Acidobacteriota</taxon>
        <taxon>Terriglobia</taxon>
        <taxon>Terriglobales</taxon>
        <taxon>Acidobacteriaceae</taxon>
        <taxon>Acidisarcina</taxon>
    </lineage>
</organism>
<name>A0A2Z5GAI6_9BACT</name>
<dbReference type="AlphaFoldDB" id="A0A2Z5GAI6"/>
<keyword evidence="2" id="KW-1185">Reference proteome</keyword>
<dbReference type="EMBL" id="CP030843">
    <property type="protein sequence ID" value="AXC16262.1"/>
    <property type="molecule type" value="Genomic_DNA"/>
</dbReference>
<sequence length="38" mass="3977">MVSGYANSTTTICNTIIEAKNTNGYAPDDLASKGVLSR</sequence>
<evidence type="ECO:0000313" key="2">
    <source>
        <dbReference type="Proteomes" id="UP000253606"/>
    </source>
</evidence>
<proteinExistence type="predicted"/>
<accession>A0A2Z5GAI6</accession>
<protein>
    <submittedName>
        <fullName evidence="1">Uncharacterized protein</fullName>
    </submittedName>
</protein>
<gene>
    <name evidence="1" type="ORF">ACPOL_7068</name>
</gene>